<organism evidence="2 3">
    <name type="scientific">Escherichia phage RB16</name>
    <dbReference type="NCBI Taxonomy" id="2681599"/>
    <lineage>
        <taxon>Viruses</taxon>
        <taxon>Duplodnaviria</taxon>
        <taxon>Heunggongvirae</taxon>
        <taxon>Uroviricota</taxon>
        <taxon>Caudoviricetes</taxon>
        <taxon>Pantevenvirales</taxon>
        <taxon>Straboviridae</taxon>
        <taxon>Pseudotevenvirus</taxon>
        <taxon>Pseudotevenvirus RB16</taxon>
    </lineage>
</organism>
<keyword evidence="1" id="KW-0812">Transmembrane</keyword>
<dbReference type="KEGG" id="vg:9712856"/>
<reference evidence="2 3" key="1">
    <citation type="journal article" date="2010" name="Virol. J.">
        <title>Genomes of the T4-related bacteriophages as windows on microbial genome evolution.</title>
        <authorList>
            <person name="Petrov V.M."/>
            <person name="Ratnayaka S."/>
            <person name="Nolan J.M."/>
            <person name="Miller E.S."/>
            <person name="Karam J.D."/>
        </authorList>
    </citation>
    <scope>NUCLEOTIDE SEQUENCE [LARGE SCALE GENOMIC DNA]</scope>
</reference>
<dbReference type="Proteomes" id="UP000001091">
    <property type="component" value="Segment"/>
</dbReference>
<feature type="transmembrane region" description="Helical" evidence="1">
    <location>
        <begin position="31"/>
        <end position="53"/>
    </location>
</feature>
<accession>D9ICH6</accession>
<organismHost>
    <name type="scientific">Escherichia coli</name>
    <dbReference type="NCBI Taxonomy" id="562"/>
</organismHost>
<evidence type="ECO:0000313" key="3">
    <source>
        <dbReference type="Proteomes" id="UP000001091"/>
    </source>
</evidence>
<protein>
    <submittedName>
        <fullName evidence="2">Conserved hypothetical phage protein</fullName>
    </submittedName>
</protein>
<evidence type="ECO:0000313" key="2">
    <source>
        <dbReference type="EMBL" id="ADJ55419.1"/>
    </source>
</evidence>
<evidence type="ECO:0000256" key="1">
    <source>
        <dbReference type="SAM" id="Phobius"/>
    </source>
</evidence>
<feature type="transmembrane region" description="Helical" evidence="1">
    <location>
        <begin position="6"/>
        <end position="24"/>
    </location>
</feature>
<keyword evidence="3" id="KW-1185">Reference proteome</keyword>
<keyword evidence="1" id="KW-0472">Membrane</keyword>
<sequence length="63" mass="7072">MVASIIMLIIAVVGMIVVFGYALSIRKSLGLWGTVFVMGIILTVFPLMIYDVITDLIWWVRVL</sequence>
<dbReference type="GeneID" id="9712856"/>
<proteinExistence type="predicted"/>
<keyword evidence="1" id="KW-1133">Transmembrane helix</keyword>
<name>D9ICH6_BPRB1</name>
<gene>
    <name evidence="2" type="ORF">RB16p115</name>
</gene>
<dbReference type="EMBL" id="HM134276">
    <property type="protein sequence ID" value="ADJ55419.1"/>
    <property type="molecule type" value="Genomic_DNA"/>
</dbReference>
<dbReference type="RefSeq" id="YP_003858415.1">
    <property type="nucleotide sequence ID" value="NC_014467.1"/>
</dbReference>